<protein>
    <submittedName>
        <fullName evidence="1">Uncharacterized protein</fullName>
    </submittedName>
</protein>
<sequence>MHGIFLLSTLFSTIHKATSHHKLAYELNHFGITDGRLGLWLIG</sequence>
<evidence type="ECO:0000313" key="1">
    <source>
        <dbReference type="EMBL" id="MBX71182.1"/>
    </source>
</evidence>
<dbReference type="EMBL" id="GGEC01090698">
    <property type="protein sequence ID" value="MBX71182.1"/>
    <property type="molecule type" value="Transcribed_RNA"/>
</dbReference>
<name>A0A2P2QVZ4_RHIMU</name>
<proteinExistence type="predicted"/>
<dbReference type="AlphaFoldDB" id="A0A2P2QVZ4"/>
<accession>A0A2P2QVZ4</accession>
<organism evidence="1">
    <name type="scientific">Rhizophora mucronata</name>
    <name type="common">Asiatic mangrove</name>
    <dbReference type="NCBI Taxonomy" id="61149"/>
    <lineage>
        <taxon>Eukaryota</taxon>
        <taxon>Viridiplantae</taxon>
        <taxon>Streptophyta</taxon>
        <taxon>Embryophyta</taxon>
        <taxon>Tracheophyta</taxon>
        <taxon>Spermatophyta</taxon>
        <taxon>Magnoliopsida</taxon>
        <taxon>eudicotyledons</taxon>
        <taxon>Gunneridae</taxon>
        <taxon>Pentapetalae</taxon>
        <taxon>rosids</taxon>
        <taxon>fabids</taxon>
        <taxon>Malpighiales</taxon>
        <taxon>Rhizophoraceae</taxon>
        <taxon>Rhizophora</taxon>
    </lineage>
</organism>
<reference evidence="1" key="1">
    <citation type="submission" date="2018-02" db="EMBL/GenBank/DDBJ databases">
        <title>Rhizophora mucronata_Transcriptome.</title>
        <authorList>
            <person name="Meera S.P."/>
            <person name="Sreeshan A."/>
            <person name="Augustine A."/>
        </authorList>
    </citation>
    <scope>NUCLEOTIDE SEQUENCE</scope>
    <source>
        <tissue evidence="1">Leaf</tissue>
    </source>
</reference>